<dbReference type="GO" id="GO:0042826">
    <property type="term" value="F:histone deacetylase binding"/>
    <property type="evidence" value="ECO:0007669"/>
    <property type="project" value="TreeGrafter"/>
</dbReference>
<dbReference type="GO" id="GO:0005634">
    <property type="term" value="C:nucleus"/>
    <property type="evidence" value="ECO:0007669"/>
    <property type="project" value="TreeGrafter"/>
</dbReference>
<dbReference type="Proteomes" id="UP000324222">
    <property type="component" value="Unassembled WGS sequence"/>
</dbReference>
<dbReference type="AlphaFoldDB" id="A0A5B7IVP0"/>
<evidence type="ECO:0000256" key="2">
    <source>
        <dbReference type="ARBA" id="ARBA00022679"/>
    </source>
</evidence>
<protein>
    <submittedName>
        <fullName evidence="4">SET and MYND domain-containing protein 4</fullName>
    </submittedName>
</protein>
<dbReference type="InterPro" id="IPR011990">
    <property type="entry name" value="TPR-like_helical_dom_sf"/>
</dbReference>
<evidence type="ECO:0000313" key="5">
    <source>
        <dbReference type="Proteomes" id="UP000324222"/>
    </source>
</evidence>
<keyword evidence="3" id="KW-0949">S-adenosyl-L-methionine</keyword>
<proteinExistence type="predicted"/>
<dbReference type="PANTHER" id="PTHR46165">
    <property type="entry name" value="SET AND MYND DOMAIN-CONTAINING PROTEIN 4"/>
    <property type="match status" value="1"/>
</dbReference>
<reference evidence="4 5" key="1">
    <citation type="submission" date="2019-05" db="EMBL/GenBank/DDBJ databases">
        <title>Another draft genome of Portunus trituberculatus and its Hox gene families provides insights of decapod evolution.</title>
        <authorList>
            <person name="Jeong J.-H."/>
            <person name="Song I."/>
            <person name="Kim S."/>
            <person name="Choi T."/>
            <person name="Kim D."/>
            <person name="Ryu S."/>
            <person name="Kim W."/>
        </authorList>
    </citation>
    <scope>NUCLEOTIDE SEQUENCE [LARGE SCALE GENOMIC DNA]</scope>
    <source>
        <tissue evidence="4">Muscle</tissue>
    </source>
</reference>
<evidence type="ECO:0000256" key="3">
    <source>
        <dbReference type="ARBA" id="ARBA00022691"/>
    </source>
</evidence>
<keyword evidence="1" id="KW-0489">Methyltransferase</keyword>
<dbReference type="OrthoDB" id="6342332at2759"/>
<dbReference type="Gene3D" id="1.25.40.10">
    <property type="entry name" value="Tetratricopeptide repeat domain"/>
    <property type="match status" value="1"/>
</dbReference>
<keyword evidence="5" id="KW-1185">Reference proteome</keyword>
<comment type="caution">
    <text evidence="4">The sequence shown here is derived from an EMBL/GenBank/DDBJ whole genome shotgun (WGS) entry which is preliminary data.</text>
</comment>
<dbReference type="PANTHER" id="PTHR46165:SF2">
    <property type="entry name" value="SET AND MYND DOMAIN-CONTAINING PROTEIN 4"/>
    <property type="match status" value="1"/>
</dbReference>
<evidence type="ECO:0000313" key="4">
    <source>
        <dbReference type="EMBL" id="MPC84274.1"/>
    </source>
</evidence>
<dbReference type="SUPFAM" id="SSF48452">
    <property type="entry name" value="TPR-like"/>
    <property type="match status" value="1"/>
</dbReference>
<name>A0A5B7IVP0_PORTR</name>
<accession>A0A5B7IVP0</accession>
<dbReference type="GO" id="GO:0005737">
    <property type="term" value="C:cytoplasm"/>
    <property type="evidence" value="ECO:0007669"/>
    <property type="project" value="TreeGrafter"/>
</dbReference>
<dbReference type="EMBL" id="VSRR010064986">
    <property type="protein sequence ID" value="MPC84274.1"/>
    <property type="molecule type" value="Genomic_DNA"/>
</dbReference>
<sequence length="273" mass="30735">MTSFKELYSKFRGLLQQSWLTNDVAAHFGPTATLDSMFKYLWSRPEAQQELLPPPGNLCINRKGESEAEKFRNEGNRLYKEKKLEQALLAYNYSILAAPHPGLDGEIVGPQHEGLSLAFANRSAVLYEMAQYKYALADAERALAFGYPSSKRHRLYERRAKCLQAMGKMEEANAVLEETLTALATLALDEKEVTAAKNSISKLKSKCYDKQNKIPATLRYQHVFYTGQAYPPPVSQPRSDLPCLSDAISIQYTPIRGRHLVANRDIRPGKTGF</sequence>
<dbReference type="InterPro" id="IPR052097">
    <property type="entry name" value="SET-MYND_domain_protein"/>
</dbReference>
<gene>
    <name evidence="4" type="primary">Smyd4_1</name>
    <name evidence="4" type="ORF">E2C01_079006</name>
</gene>
<evidence type="ECO:0000256" key="1">
    <source>
        <dbReference type="ARBA" id="ARBA00022603"/>
    </source>
</evidence>
<dbReference type="GO" id="GO:0032259">
    <property type="term" value="P:methylation"/>
    <property type="evidence" value="ECO:0007669"/>
    <property type="project" value="UniProtKB-KW"/>
</dbReference>
<dbReference type="GO" id="GO:0008168">
    <property type="term" value="F:methyltransferase activity"/>
    <property type="evidence" value="ECO:0007669"/>
    <property type="project" value="UniProtKB-KW"/>
</dbReference>
<organism evidence="4 5">
    <name type="scientific">Portunus trituberculatus</name>
    <name type="common">Swimming crab</name>
    <name type="synonym">Neptunus trituberculatus</name>
    <dbReference type="NCBI Taxonomy" id="210409"/>
    <lineage>
        <taxon>Eukaryota</taxon>
        <taxon>Metazoa</taxon>
        <taxon>Ecdysozoa</taxon>
        <taxon>Arthropoda</taxon>
        <taxon>Crustacea</taxon>
        <taxon>Multicrustacea</taxon>
        <taxon>Malacostraca</taxon>
        <taxon>Eumalacostraca</taxon>
        <taxon>Eucarida</taxon>
        <taxon>Decapoda</taxon>
        <taxon>Pleocyemata</taxon>
        <taxon>Brachyura</taxon>
        <taxon>Eubrachyura</taxon>
        <taxon>Portunoidea</taxon>
        <taxon>Portunidae</taxon>
        <taxon>Portuninae</taxon>
        <taxon>Portunus</taxon>
    </lineage>
</organism>
<keyword evidence="2" id="KW-0808">Transferase</keyword>